<dbReference type="Pfam" id="PF00782">
    <property type="entry name" value="DSPc"/>
    <property type="match status" value="1"/>
</dbReference>
<evidence type="ECO:0000313" key="6">
    <source>
        <dbReference type="Proteomes" id="UP000622604"/>
    </source>
</evidence>
<organism evidence="5 6">
    <name type="scientific">Paraglaciecola chathamensis</name>
    <dbReference type="NCBI Taxonomy" id="368405"/>
    <lineage>
        <taxon>Bacteria</taxon>
        <taxon>Pseudomonadati</taxon>
        <taxon>Pseudomonadota</taxon>
        <taxon>Gammaproteobacteria</taxon>
        <taxon>Alteromonadales</taxon>
        <taxon>Alteromonadaceae</taxon>
        <taxon>Paraglaciecola</taxon>
    </lineage>
</organism>
<dbReference type="AlphaFoldDB" id="A0A8H9M1Y2"/>
<feature type="domain" description="Tyrosine-protein phosphatase" evidence="2">
    <location>
        <begin position="88"/>
        <end position="235"/>
    </location>
</feature>
<dbReference type="PROSITE" id="PS50146">
    <property type="entry name" value="DAGK"/>
    <property type="match status" value="1"/>
</dbReference>
<keyword evidence="5" id="KW-0808">Transferase</keyword>
<keyword evidence="1" id="KW-0812">Transmembrane</keyword>
<reference evidence="5" key="1">
    <citation type="journal article" date="2014" name="Int. J. Syst. Evol. Microbiol.">
        <title>Complete genome sequence of Corynebacterium casei LMG S-19264T (=DSM 44701T), isolated from a smear-ripened cheese.</title>
        <authorList>
            <consortium name="US DOE Joint Genome Institute (JGI-PGF)"/>
            <person name="Walter F."/>
            <person name="Albersmeier A."/>
            <person name="Kalinowski J."/>
            <person name="Ruckert C."/>
        </authorList>
    </citation>
    <scope>NUCLEOTIDE SEQUENCE</scope>
    <source>
        <strain evidence="5">KCTC 32337</strain>
    </source>
</reference>
<feature type="transmembrane region" description="Helical" evidence="1">
    <location>
        <begin position="62"/>
        <end position="81"/>
    </location>
</feature>
<dbReference type="PROSITE" id="PS50054">
    <property type="entry name" value="TYR_PHOSPHATASE_DUAL"/>
    <property type="match status" value="1"/>
</dbReference>
<sequence>MFIVKYYLGGALFALWLAYVSTSLFIAIPLIWIALSLVTVSSAYALQKPAIFRKKQDGSIPFYIRWLFIPFLLGAQLYNAWARKHDKVPAIQQIDDDLYLACRLFPSDIEYLQEMNVKAILDVTAEFDGLDWTATSEDLAYLNVPVLDHQSPTEEDLISAVNWIENQRRANRGVVVHCALGRGRSVLIMAAYLLSKNPDLSVRQAITMIQDVRETARLNSHQLRALSKVFEQGKLVLSQPTWLIANPVSGGGKWVENRDFIEQRLSASLQLHIVETTPKISAADLAEQALKAGAKTVIACGGDGTLTEVASALVNSDTHFAIIPLGTANALAHALFGSQSKVMPIEVACEHIENGQPTKIDTAYCNGKLMLLVTALGFEQKMIENADRSEKDVAGQLAYIKALWEAVNVNESLTLSVSIDDEPERELPVCSLVVANAAPFTTVLAQGGGEPNAKDGLLDLTWLPPQATFGDHMFSLSELIAPNLFSDEENKNVHHQHIQRIKIRAQQPLQYVVDGETYQAETLDIKVNPNSLTMLIAVPS</sequence>
<dbReference type="PROSITE" id="PS50056">
    <property type="entry name" value="TYR_PHOSPHATASE_2"/>
    <property type="match status" value="1"/>
</dbReference>
<keyword evidence="1" id="KW-1133">Transmembrane helix</keyword>
<dbReference type="InterPro" id="IPR045540">
    <property type="entry name" value="YegS/DAGK_C"/>
</dbReference>
<dbReference type="InterPro" id="IPR029021">
    <property type="entry name" value="Prot-tyrosine_phosphatase-like"/>
</dbReference>
<evidence type="ECO:0000259" key="3">
    <source>
        <dbReference type="PROSITE" id="PS50056"/>
    </source>
</evidence>
<protein>
    <submittedName>
        <fullName evidence="5">Diacylglycerol kinase catalytic subunit</fullName>
    </submittedName>
</protein>
<name>A0A8H9M1Y2_9ALTE</name>
<accession>A0A8H9M1Y2</accession>
<dbReference type="PANTHER" id="PTHR47216">
    <property type="match status" value="1"/>
</dbReference>
<dbReference type="PANTHER" id="PTHR47216:SF4">
    <property type="entry name" value="OS01G0859400 PROTEIN"/>
    <property type="match status" value="1"/>
</dbReference>
<dbReference type="GO" id="GO:0016301">
    <property type="term" value="F:kinase activity"/>
    <property type="evidence" value="ECO:0007669"/>
    <property type="project" value="UniProtKB-KW"/>
</dbReference>
<evidence type="ECO:0000259" key="4">
    <source>
        <dbReference type="PROSITE" id="PS50146"/>
    </source>
</evidence>
<dbReference type="EMBL" id="BMZC01000013">
    <property type="protein sequence ID" value="GGZ76522.1"/>
    <property type="molecule type" value="Genomic_DNA"/>
</dbReference>
<dbReference type="Gene3D" id="3.90.190.10">
    <property type="entry name" value="Protein tyrosine phosphatase superfamily"/>
    <property type="match status" value="1"/>
</dbReference>
<keyword evidence="1" id="KW-0472">Membrane</keyword>
<reference evidence="5" key="2">
    <citation type="submission" date="2020-09" db="EMBL/GenBank/DDBJ databases">
        <authorList>
            <person name="Sun Q."/>
            <person name="Kim S."/>
        </authorList>
    </citation>
    <scope>NUCLEOTIDE SEQUENCE</scope>
    <source>
        <strain evidence="5">KCTC 32337</strain>
    </source>
</reference>
<comment type="caution">
    <text evidence="5">The sequence shown here is derived from an EMBL/GenBank/DDBJ whole genome shotgun (WGS) entry which is preliminary data.</text>
</comment>
<evidence type="ECO:0000259" key="2">
    <source>
        <dbReference type="PROSITE" id="PS50054"/>
    </source>
</evidence>
<dbReference type="NCBIfam" id="NF009025">
    <property type="entry name" value="PRK12361.1"/>
    <property type="match status" value="1"/>
</dbReference>
<dbReference type="Pfam" id="PF00781">
    <property type="entry name" value="DAGK_cat"/>
    <property type="match status" value="1"/>
</dbReference>
<dbReference type="Gene3D" id="3.40.50.10330">
    <property type="entry name" value="Probable inorganic polyphosphate/atp-NAD kinase, domain 1"/>
    <property type="match status" value="1"/>
</dbReference>
<evidence type="ECO:0000256" key="1">
    <source>
        <dbReference type="SAM" id="Phobius"/>
    </source>
</evidence>
<gene>
    <name evidence="5" type="ORF">GCM10011274_38430</name>
</gene>
<proteinExistence type="predicted"/>
<dbReference type="Pfam" id="PF19279">
    <property type="entry name" value="YegS_C"/>
    <property type="match status" value="1"/>
</dbReference>
<dbReference type="RefSeq" id="WP_191866961.1">
    <property type="nucleotide sequence ID" value="NZ_BMZC01000013.1"/>
</dbReference>
<dbReference type="InterPro" id="IPR016064">
    <property type="entry name" value="NAD/diacylglycerol_kinase_sf"/>
</dbReference>
<keyword evidence="5" id="KW-0418">Kinase</keyword>
<feature type="domain" description="Tyrosine specific protein phosphatases" evidence="3">
    <location>
        <begin position="155"/>
        <end position="224"/>
    </location>
</feature>
<feature type="transmembrane region" description="Helical" evidence="1">
    <location>
        <begin position="12"/>
        <end position="41"/>
    </location>
</feature>
<dbReference type="InterPro" id="IPR017438">
    <property type="entry name" value="ATP-NAD_kinase_N"/>
</dbReference>
<dbReference type="SMART" id="SM00195">
    <property type="entry name" value="DSPc"/>
    <property type="match status" value="1"/>
</dbReference>
<dbReference type="SMART" id="SM00046">
    <property type="entry name" value="DAGKc"/>
    <property type="match status" value="1"/>
</dbReference>
<dbReference type="InterPro" id="IPR000340">
    <property type="entry name" value="Dual-sp_phosphatase_cat-dom"/>
</dbReference>
<dbReference type="Proteomes" id="UP000622604">
    <property type="component" value="Unassembled WGS sequence"/>
</dbReference>
<dbReference type="SUPFAM" id="SSF111331">
    <property type="entry name" value="NAD kinase/diacylglycerol kinase-like"/>
    <property type="match status" value="1"/>
</dbReference>
<dbReference type="SUPFAM" id="SSF52799">
    <property type="entry name" value="(Phosphotyrosine protein) phosphatases II"/>
    <property type="match status" value="1"/>
</dbReference>
<dbReference type="Gene3D" id="2.60.200.40">
    <property type="match status" value="1"/>
</dbReference>
<dbReference type="FunFam" id="3.90.190.10:FF:000157">
    <property type="entry name" value="Protein-tyrosine phosphatase"/>
    <property type="match status" value="1"/>
</dbReference>
<dbReference type="InterPro" id="IPR000387">
    <property type="entry name" value="Tyr_Pase_dom"/>
</dbReference>
<dbReference type="InterPro" id="IPR020422">
    <property type="entry name" value="TYR_PHOSPHATASE_DUAL_dom"/>
</dbReference>
<feature type="domain" description="DAGKc" evidence="4">
    <location>
        <begin position="236"/>
        <end position="369"/>
    </location>
</feature>
<dbReference type="InterPro" id="IPR001206">
    <property type="entry name" value="Diacylglycerol_kinase_cat_dom"/>
</dbReference>
<evidence type="ECO:0000313" key="5">
    <source>
        <dbReference type="EMBL" id="GGZ76522.1"/>
    </source>
</evidence>